<comment type="caution">
    <text evidence="1">The sequence shown here is derived from an EMBL/GenBank/DDBJ whole genome shotgun (WGS) entry which is preliminary data.</text>
</comment>
<dbReference type="EMBL" id="QZEY01000039">
    <property type="protein sequence ID" value="RJL19412.1"/>
    <property type="molecule type" value="Genomic_DNA"/>
</dbReference>
<protein>
    <recommendedName>
        <fullName evidence="3">Minor tail protein</fullName>
    </recommendedName>
</protein>
<evidence type="ECO:0000313" key="1">
    <source>
        <dbReference type="EMBL" id="RJL19412.1"/>
    </source>
</evidence>
<gene>
    <name evidence="1" type="ORF">D5H75_40440</name>
</gene>
<accession>A0A3A4AGJ9</accession>
<dbReference type="AlphaFoldDB" id="A0A3A4AGJ9"/>
<organism evidence="1 2">
    <name type="scientific">Bailinhaonella thermotolerans</name>
    <dbReference type="NCBI Taxonomy" id="1070861"/>
    <lineage>
        <taxon>Bacteria</taxon>
        <taxon>Bacillati</taxon>
        <taxon>Actinomycetota</taxon>
        <taxon>Actinomycetes</taxon>
        <taxon>Streptosporangiales</taxon>
        <taxon>Streptosporangiaceae</taxon>
        <taxon>Bailinhaonella</taxon>
    </lineage>
</organism>
<sequence length="379" mass="40886">MGAVRRLGCPDEYHVRVVEYLGAGSTGKNSAVSSKTVTTLTGLVSVEWGRRLEDTSEATVTLAQSRVSAACCRALSRFENWFWDLLIFRDSELVWRGPILDLEETGQSIVIHARDLSAWLERRSWVAPYGAALPSNPDLAAVAHYNLIGAFVADPELPTQTAIWTRPNIPAITSYTPSGIKLADTDLRLSEDSNAREDLDETAKFGLDWTTHVDKILISGEASTSTPAAAWLSADDFAVPLQVAMQGSTAGTAILVYGGASGDVPALYWRGLDRPPVFLEPLRVNSTTMSDADKTEIGKSVVLRNFPPARVVRVPDGAPLTPAAPIPMAGLVCGRRINVSVDSRCWPASAGYRLSQVAVKWSQAGEQVGVTFAPLVQPR</sequence>
<proteinExistence type="predicted"/>
<keyword evidence="2" id="KW-1185">Reference proteome</keyword>
<reference evidence="1 2" key="1">
    <citation type="submission" date="2018-09" db="EMBL/GenBank/DDBJ databases">
        <title>YIM 75507 draft genome.</title>
        <authorList>
            <person name="Tang S."/>
            <person name="Feng Y."/>
        </authorList>
    </citation>
    <scope>NUCLEOTIDE SEQUENCE [LARGE SCALE GENOMIC DNA]</scope>
    <source>
        <strain evidence="1 2">YIM 75507</strain>
    </source>
</reference>
<name>A0A3A4AGJ9_9ACTN</name>
<evidence type="ECO:0008006" key="3">
    <source>
        <dbReference type="Google" id="ProtNLM"/>
    </source>
</evidence>
<evidence type="ECO:0000313" key="2">
    <source>
        <dbReference type="Proteomes" id="UP000265768"/>
    </source>
</evidence>
<dbReference type="Proteomes" id="UP000265768">
    <property type="component" value="Unassembled WGS sequence"/>
</dbReference>